<accession>A0A6H1ZQC4</accession>
<organism evidence="2">
    <name type="scientific">viral metagenome</name>
    <dbReference type="NCBI Taxonomy" id="1070528"/>
    <lineage>
        <taxon>unclassified sequences</taxon>
        <taxon>metagenomes</taxon>
        <taxon>organismal metagenomes</taxon>
    </lineage>
</organism>
<gene>
    <name evidence="2" type="ORF">TM448A01423_0002</name>
</gene>
<dbReference type="AlphaFoldDB" id="A0A6H1ZQC4"/>
<evidence type="ECO:0000256" key="1">
    <source>
        <dbReference type="SAM" id="MobiDB-lite"/>
    </source>
</evidence>
<protein>
    <submittedName>
        <fullName evidence="2">Uncharacterized protein</fullName>
    </submittedName>
</protein>
<reference evidence="2" key="1">
    <citation type="submission" date="2020-03" db="EMBL/GenBank/DDBJ databases">
        <title>The deep terrestrial virosphere.</title>
        <authorList>
            <person name="Holmfeldt K."/>
            <person name="Nilsson E."/>
            <person name="Simone D."/>
            <person name="Lopez-Fernandez M."/>
            <person name="Wu X."/>
            <person name="de Brujin I."/>
            <person name="Lundin D."/>
            <person name="Andersson A."/>
            <person name="Bertilsson S."/>
            <person name="Dopson M."/>
        </authorList>
    </citation>
    <scope>NUCLEOTIDE SEQUENCE</scope>
    <source>
        <strain evidence="2">TM448A01423</strain>
    </source>
</reference>
<sequence length="101" mass="11446">MEVEMEYIIWKKEQYADTWTRYDCDREQELKEALLELIKSEGDIEVTVPRAYKIDVKVLEVPADKKKEPVIPGFESVKSRGKGGKDAAPQSEAEPDQSTGG</sequence>
<dbReference type="EMBL" id="MT144148">
    <property type="protein sequence ID" value="QJA49662.1"/>
    <property type="molecule type" value="Genomic_DNA"/>
</dbReference>
<evidence type="ECO:0000313" key="2">
    <source>
        <dbReference type="EMBL" id="QJA49662.1"/>
    </source>
</evidence>
<feature type="region of interest" description="Disordered" evidence="1">
    <location>
        <begin position="70"/>
        <end position="101"/>
    </location>
</feature>
<name>A0A6H1ZQC4_9ZZZZ</name>
<proteinExistence type="predicted"/>